<dbReference type="AlphaFoldDB" id="A0AAN6MZ58"/>
<name>A0AAN6MZ58_9PEZI</name>
<dbReference type="Gene3D" id="3.90.1300.10">
    <property type="entry name" value="Amidase signature (AS) domain"/>
    <property type="match status" value="1"/>
</dbReference>
<feature type="domain" description="Amidase" evidence="1">
    <location>
        <begin position="205"/>
        <end position="603"/>
    </location>
</feature>
<evidence type="ECO:0000313" key="3">
    <source>
        <dbReference type="Proteomes" id="UP001303473"/>
    </source>
</evidence>
<reference evidence="3" key="1">
    <citation type="journal article" date="2023" name="Mol. Phylogenet. Evol.">
        <title>Genome-scale phylogeny and comparative genomics of the fungal order Sordariales.</title>
        <authorList>
            <person name="Hensen N."/>
            <person name="Bonometti L."/>
            <person name="Westerberg I."/>
            <person name="Brannstrom I.O."/>
            <person name="Guillou S."/>
            <person name="Cros-Aarteil S."/>
            <person name="Calhoun S."/>
            <person name="Haridas S."/>
            <person name="Kuo A."/>
            <person name="Mondo S."/>
            <person name="Pangilinan J."/>
            <person name="Riley R."/>
            <person name="LaButti K."/>
            <person name="Andreopoulos B."/>
            <person name="Lipzen A."/>
            <person name="Chen C."/>
            <person name="Yan M."/>
            <person name="Daum C."/>
            <person name="Ng V."/>
            <person name="Clum A."/>
            <person name="Steindorff A."/>
            <person name="Ohm R.A."/>
            <person name="Martin F."/>
            <person name="Silar P."/>
            <person name="Natvig D.O."/>
            <person name="Lalanne C."/>
            <person name="Gautier V."/>
            <person name="Ament-Velasquez S.L."/>
            <person name="Kruys A."/>
            <person name="Hutchinson M.I."/>
            <person name="Powell A.J."/>
            <person name="Barry K."/>
            <person name="Miller A.N."/>
            <person name="Grigoriev I.V."/>
            <person name="Debuchy R."/>
            <person name="Gladieux P."/>
            <person name="Hiltunen Thoren M."/>
            <person name="Johannesson H."/>
        </authorList>
    </citation>
    <scope>NUCLEOTIDE SEQUENCE [LARGE SCALE GENOMIC DNA]</scope>
    <source>
        <strain evidence="3">CBS 340.73</strain>
    </source>
</reference>
<evidence type="ECO:0000313" key="2">
    <source>
        <dbReference type="EMBL" id="KAK3935820.1"/>
    </source>
</evidence>
<dbReference type="EMBL" id="MU853906">
    <property type="protein sequence ID" value="KAK3935820.1"/>
    <property type="molecule type" value="Genomic_DNA"/>
</dbReference>
<gene>
    <name evidence="2" type="ORF">QBC46DRAFT_396682</name>
</gene>
<dbReference type="Pfam" id="PF01425">
    <property type="entry name" value="Amidase"/>
    <property type="match status" value="1"/>
</dbReference>
<sequence>MGDSLAVQQLTHQLDRMGNHVLAAPVPILQQRSFFQLGDAFYLATPVTELTLPPKSPSSLATVFYCPPTDQDPSWLHQQIQTWLEIDDVFHSKFLAGVVVVADDTCTRSGLLATSIDRLPDALKPTWWASVTPDNGGGQLRQGPHMISNGILHAVYRVYDDVHAAFVVATEPRLTTGPFSNLRVSGDFYSSLGIAVPSRIPRVQADSKRLRGVRFAIKDIFEVEGLRVTAGDRAFYSLSKPATATCPAIKRLIDAGAELLGTLKLGSLIAREEPTESVDYQASFNPRGDGYQSAWSSSGGSGAAIASYDWLDFTLGTDTTGSSRRPAMANGAFQIRLTHGVISLDNSVPSFPRFDSPAMYTRSILSLEKWVGAWLDQPTATYSDDPISLIYPVDFFPVANAEQMKLIDAFIVDMEATFGVKVEKVSIADTWQASPPTEANHAPIKEYLKDVAVNTFVYDVYHTMDKFREEYHEKFDREPYVNPVTRFRWDLAKSITSAEHEEGMRRLEVYKEWLLEHILQTSKKNALVVLPITSQEVDYKEDPPAPPTAPSAFDGIWLAPVMGAPEISVPIGEMKYHSRLSQRDEYLPIVVSVLGKPGSDMALINAMKTVLQKSGRPCEVKTGRRMFV</sequence>
<proteinExistence type="predicted"/>
<dbReference type="PANTHER" id="PTHR46310:SF7">
    <property type="entry name" value="AMIDASE 1"/>
    <property type="match status" value="1"/>
</dbReference>
<protein>
    <submittedName>
        <fullName evidence="2">Amidase signature domain-containing protein</fullName>
    </submittedName>
</protein>
<evidence type="ECO:0000259" key="1">
    <source>
        <dbReference type="Pfam" id="PF01425"/>
    </source>
</evidence>
<keyword evidence="3" id="KW-1185">Reference proteome</keyword>
<dbReference type="PANTHER" id="PTHR46310">
    <property type="entry name" value="AMIDASE 1"/>
    <property type="match status" value="1"/>
</dbReference>
<accession>A0AAN6MZ58</accession>
<dbReference type="SUPFAM" id="SSF75304">
    <property type="entry name" value="Amidase signature (AS) enzymes"/>
    <property type="match status" value="1"/>
</dbReference>
<organism evidence="2 3">
    <name type="scientific">Diplogelasinospora grovesii</name>
    <dbReference type="NCBI Taxonomy" id="303347"/>
    <lineage>
        <taxon>Eukaryota</taxon>
        <taxon>Fungi</taxon>
        <taxon>Dikarya</taxon>
        <taxon>Ascomycota</taxon>
        <taxon>Pezizomycotina</taxon>
        <taxon>Sordariomycetes</taxon>
        <taxon>Sordariomycetidae</taxon>
        <taxon>Sordariales</taxon>
        <taxon>Diplogelasinosporaceae</taxon>
        <taxon>Diplogelasinospora</taxon>
    </lineage>
</organism>
<dbReference type="Proteomes" id="UP001303473">
    <property type="component" value="Unassembled WGS sequence"/>
</dbReference>
<dbReference type="InterPro" id="IPR023631">
    <property type="entry name" value="Amidase_dom"/>
</dbReference>
<comment type="caution">
    <text evidence="2">The sequence shown here is derived from an EMBL/GenBank/DDBJ whole genome shotgun (WGS) entry which is preliminary data.</text>
</comment>
<dbReference type="InterPro" id="IPR036928">
    <property type="entry name" value="AS_sf"/>
</dbReference>